<dbReference type="AlphaFoldDB" id="A0A951QLS7"/>
<feature type="transmembrane region" description="Helical" evidence="6">
    <location>
        <begin position="138"/>
        <end position="165"/>
    </location>
</feature>
<dbReference type="PANTHER" id="PTHR30213">
    <property type="entry name" value="INNER MEMBRANE PROTEIN YHJD"/>
    <property type="match status" value="1"/>
</dbReference>
<dbReference type="InterPro" id="IPR017039">
    <property type="entry name" value="Virul_fac_BrkB"/>
</dbReference>
<protein>
    <submittedName>
        <fullName evidence="7">YihY/virulence factor BrkB family protein</fullName>
    </submittedName>
</protein>
<feature type="transmembrane region" description="Helical" evidence="6">
    <location>
        <begin position="211"/>
        <end position="235"/>
    </location>
</feature>
<evidence type="ECO:0000313" key="7">
    <source>
        <dbReference type="EMBL" id="MBW4668211.1"/>
    </source>
</evidence>
<evidence type="ECO:0000256" key="3">
    <source>
        <dbReference type="ARBA" id="ARBA00022692"/>
    </source>
</evidence>
<keyword evidence="5 6" id="KW-0472">Membrane</keyword>
<feature type="transmembrane region" description="Helical" evidence="6">
    <location>
        <begin position="241"/>
        <end position="267"/>
    </location>
</feature>
<comment type="subcellular location">
    <subcellularLocation>
        <location evidence="1">Cell membrane</location>
        <topology evidence="1">Multi-pass membrane protein</topology>
    </subcellularLocation>
</comment>
<proteinExistence type="predicted"/>
<name>A0A951QLS7_9CYAN</name>
<dbReference type="PIRSF" id="PIRSF035875">
    <property type="entry name" value="RNase_BN"/>
    <property type="match status" value="1"/>
</dbReference>
<feature type="transmembrane region" description="Helical" evidence="6">
    <location>
        <begin position="90"/>
        <end position="109"/>
    </location>
</feature>
<evidence type="ECO:0000256" key="1">
    <source>
        <dbReference type="ARBA" id="ARBA00004651"/>
    </source>
</evidence>
<reference evidence="7" key="1">
    <citation type="submission" date="2021-05" db="EMBL/GenBank/DDBJ databases">
        <authorList>
            <person name="Pietrasiak N."/>
            <person name="Ward R."/>
            <person name="Stajich J.E."/>
            <person name="Kurbessoian T."/>
        </authorList>
    </citation>
    <scope>NUCLEOTIDE SEQUENCE</scope>
    <source>
        <strain evidence="7">GSE-NOS-MK-12-04C</strain>
    </source>
</reference>
<reference evidence="7" key="2">
    <citation type="journal article" date="2022" name="Microbiol. Resour. Announc.">
        <title>Metagenome Sequencing to Explore Phylogenomics of Terrestrial Cyanobacteria.</title>
        <authorList>
            <person name="Ward R.D."/>
            <person name="Stajich J.E."/>
            <person name="Johansen J.R."/>
            <person name="Huntemann M."/>
            <person name="Clum A."/>
            <person name="Foster B."/>
            <person name="Foster B."/>
            <person name="Roux S."/>
            <person name="Palaniappan K."/>
            <person name="Varghese N."/>
            <person name="Mukherjee S."/>
            <person name="Reddy T.B.K."/>
            <person name="Daum C."/>
            <person name="Copeland A."/>
            <person name="Chen I.A."/>
            <person name="Ivanova N.N."/>
            <person name="Kyrpides N.C."/>
            <person name="Shapiro N."/>
            <person name="Eloe-Fadrosh E.A."/>
            <person name="Pietrasiak N."/>
        </authorList>
    </citation>
    <scope>NUCLEOTIDE SEQUENCE</scope>
    <source>
        <strain evidence="7">GSE-NOS-MK-12-04C</strain>
    </source>
</reference>
<gene>
    <name evidence="7" type="ORF">KME60_12505</name>
</gene>
<keyword evidence="2" id="KW-1003">Cell membrane</keyword>
<dbReference type="Pfam" id="PF03631">
    <property type="entry name" value="Virul_fac_BrkB"/>
    <property type="match status" value="1"/>
</dbReference>
<sequence>MNFKAIVRLFQETIEEWNKDKASRLAAALAYYTIFSIAPLLILVIAIAGAVLGQQQAQQEIYNQLYNLVGEAGATIINNAITSASQPRQGTIASIISIAVLLFGATSLFTELKDSLNTIWEVQPKPGRAMKNMVMTRILSFGIVLGMVFLLLVSLVVSTALQFLANYLSNAIPGAEFLWQFVNFLLGFSITTLFFGLIFKVLPDVKMAWSDIWIGAALTSILFSFGRFLLGLYFAKTSFGSIYGAAGSLVVLLGWVYYGAQILFFGAEFTQVYARKYGSQIIPDKNSIPLTDAARLEQGMKSNSTTENKPRNKKSSNWFNRIFQPKHSKGKGRRNNRDL</sequence>
<organism evidence="7 8">
    <name type="scientific">Cyanomargarita calcarea GSE-NOS-MK-12-04C</name>
    <dbReference type="NCBI Taxonomy" id="2839659"/>
    <lineage>
        <taxon>Bacteria</taxon>
        <taxon>Bacillati</taxon>
        <taxon>Cyanobacteriota</taxon>
        <taxon>Cyanophyceae</taxon>
        <taxon>Nostocales</taxon>
        <taxon>Cyanomargaritaceae</taxon>
        <taxon>Cyanomargarita</taxon>
    </lineage>
</organism>
<feature type="transmembrane region" description="Helical" evidence="6">
    <location>
        <begin position="29"/>
        <end position="53"/>
    </location>
</feature>
<dbReference type="PANTHER" id="PTHR30213:SF1">
    <property type="entry name" value="INNER MEMBRANE PROTEIN YHJD"/>
    <property type="match status" value="1"/>
</dbReference>
<keyword evidence="3 6" id="KW-0812">Transmembrane</keyword>
<comment type="caution">
    <text evidence="7">The sequence shown here is derived from an EMBL/GenBank/DDBJ whole genome shotgun (WGS) entry which is preliminary data.</text>
</comment>
<evidence type="ECO:0000256" key="5">
    <source>
        <dbReference type="ARBA" id="ARBA00023136"/>
    </source>
</evidence>
<dbReference type="Proteomes" id="UP000729701">
    <property type="component" value="Unassembled WGS sequence"/>
</dbReference>
<dbReference type="EMBL" id="JAHHGZ010000011">
    <property type="protein sequence ID" value="MBW4668211.1"/>
    <property type="molecule type" value="Genomic_DNA"/>
</dbReference>
<evidence type="ECO:0000256" key="6">
    <source>
        <dbReference type="SAM" id="Phobius"/>
    </source>
</evidence>
<evidence type="ECO:0000313" key="8">
    <source>
        <dbReference type="Proteomes" id="UP000729701"/>
    </source>
</evidence>
<feature type="transmembrane region" description="Helical" evidence="6">
    <location>
        <begin position="177"/>
        <end position="199"/>
    </location>
</feature>
<evidence type="ECO:0000256" key="2">
    <source>
        <dbReference type="ARBA" id="ARBA00022475"/>
    </source>
</evidence>
<accession>A0A951QLS7</accession>
<dbReference type="NCBIfam" id="TIGR00765">
    <property type="entry name" value="yihY_not_rbn"/>
    <property type="match status" value="1"/>
</dbReference>
<evidence type="ECO:0000256" key="4">
    <source>
        <dbReference type="ARBA" id="ARBA00022989"/>
    </source>
</evidence>
<keyword evidence="4 6" id="KW-1133">Transmembrane helix</keyword>
<dbReference type="GO" id="GO:0005886">
    <property type="term" value="C:plasma membrane"/>
    <property type="evidence" value="ECO:0007669"/>
    <property type="project" value="UniProtKB-SubCell"/>
</dbReference>